<dbReference type="InterPro" id="IPR002912">
    <property type="entry name" value="ACT_dom"/>
</dbReference>
<keyword evidence="1" id="KW-0677">Repeat</keyword>
<dbReference type="EMBL" id="HBFB01034077">
    <property type="protein sequence ID" value="CAD8694930.1"/>
    <property type="molecule type" value="Transcribed_RNA"/>
</dbReference>
<evidence type="ECO:0000259" key="3">
    <source>
        <dbReference type="PROSITE" id="PS51671"/>
    </source>
</evidence>
<dbReference type="PROSITE" id="PS51671">
    <property type="entry name" value="ACT"/>
    <property type="match status" value="2"/>
</dbReference>
<gene>
    <name evidence="4" type="ORF">CLEI1391_LOCUS19116</name>
</gene>
<sequence>MQSLLLRSCISRGSGLVPLKQYIESEGNSWKQGTDLQTGLLLEYETLELRVHPPNVTIDNESYLDATVITLDSANRPGTLVEVVQCLTEMGLNVRKARISSDGGWFVDEFHTDRVTDEAKLKAIRRVLSARTADDSAGFLEETVFELAGIDRAGLLADVVMLLRCNGCDVRTAAVWTYNQRVAFVVSVVDQGAAQPGSRAGTPPSAQSGAAAAAAASQAGSMTAIRDPAKLQRLKEMLHKMMAPGHTDMAIVNVAIVKGLIHHERRLHQLLLQEEEAAWNKSLQSRAHAQGAGGAPCANNTSGNSSRRSSGSEDSTEAGPLVRSHTSSSSIAPLSESGSAGQLHQAASLPAHLAPAPGQPVPSFAGLVPLLGGAAAALISPKACKPYVTVQHAGKLSYWMVTIKCKDRKKLFFDTVCTLADLDYDIYHASVDVEGDVASQTYYIRTRYGDSTWDVHKAAKLQSLLDTAIQRRFPKGVKVRIASWQQYDLVSLMAAWRDAGLLITRAKVRPCLSGPTGSVSNTFYILDAKTGTAPDPRVVQRACETHGGVSLTLSDLSGLVGSAGSISSMPNSSHSQSFTGIAAAAQPLGKPPRAQSVIQPPASPAFDPRERYKGASFGYLFLHRNSTGPSSIASS</sequence>
<feature type="domain" description="ACT" evidence="3">
    <location>
        <begin position="68"/>
        <end position="138"/>
    </location>
</feature>
<dbReference type="PANTHER" id="PTHR31096">
    <property type="entry name" value="ACT DOMAIN-CONTAINING PROTEIN ACR4-RELATED"/>
    <property type="match status" value="1"/>
</dbReference>
<evidence type="ECO:0000256" key="1">
    <source>
        <dbReference type="ARBA" id="ARBA00022737"/>
    </source>
</evidence>
<dbReference type="InterPro" id="IPR040217">
    <property type="entry name" value="ACR1-12"/>
</dbReference>
<feature type="region of interest" description="Disordered" evidence="2">
    <location>
        <begin position="589"/>
        <end position="610"/>
    </location>
</feature>
<feature type="region of interest" description="Disordered" evidence="2">
    <location>
        <begin position="284"/>
        <end position="337"/>
    </location>
</feature>
<feature type="compositionally biased region" description="Polar residues" evidence="2">
    <location>
        <begin position="324"/>
        <end position="337"/>
    </location>
</feature>
<protein>
    <recommendedName>
        <fullName evidence="3">ACT domain-containing protein</fullName>
    </recommendedName>
</protein>
<dbReference type="InterPro" id="IPR045865">
    <property type="entry name" value="ACT-like_dom_sf"/>
</dbReference>
<feature type="compositionally biased region" description="Low complexity" evidence="2">
    <location>
        <begin position="300"/>
        <end position="313"/>
    </location>
</feature>
<evidence type="ECO:0000313" key="4">
    <source>
        <dbReference type="EMBL" id="CAD8694930.1"/>
    </source>
</evidence>
<dbReference type="PANTHER" id="PTHR31096:SF22">
    <property type="entry name" value="ACT DOMAIN-CONTAINING PROTEIN ACR4"/>
    <property type="match status" value="1"/>
</dbReference>
<name>A0A7S0S4Y5_9CHLO</name>
<feature type="domain" description="ACT" evidence="3">
    <location>
        <begin position="400"/>
        <end position="479"/>
    </location>
</feature>
<dbReference type="SUPFAM" id="SSF55021">
    <property type="entry name" value="ACT-like"/>
    <property type="match status" value="2"/>
</dbReference>
<organism evidence="4">
    <name type="scientific">Chlamydomonas leiostraca</name>
    <dbReference type="NCBI Taxonomy" id="1034604"/>
    <lineage>
        <taxon>Eukaryota</taxon>
        <taxon>Viridiplantae</taxon>
        <taxon>Chlorophyta</taxon>
        <taxon>core chlorophytes</taxon>
        <taxon>Chlorophyceae</taxon>
        <taxon>CS clade</taxon>
        <taxon>Chlamydomonadales</taxon>
        <taxon>Chlamydomonadaceae</taxon>
        <taxon>Chlamydomonas</taxon>
    </lineage>
</organism>
<reference evidence="4" key="1">
    <citation type="submission" date="2021-01" db="EMBL/GenBank/DDBJ databases">
        <authorList>
            <person name="Corre E."/>
            <person name="Pelletier E."/>
            <person name="Niang G."/>
            <person name="Scheremetjew M."/>
            <person name="Finn R."/>
            <person name="Kale V."/>
            <person name="Holt S."/>
            <person name="Cochrane G."/>
            <person name="Meng A."/>
            <person name="Brown T."/>
            <person name="Cohen L."/>
        </authorList>
    </citation>
    <scope>NUCLEOTIDE SEQUENCE</scope>
    <source>
        <strain evidence="4">SAG 11-49</strain>
    </source>
</reference>
<evidence type="ECO:0000256" key="2">
    <source>
        <dbReference type="SAM" id="MobiDB-lite"/>
    </source>
</evidence>
<accession>A0A7S0S4Y5</accession>
<dbReference type="AlphaFoldDB" id="A0A7S0S4Y5"/>
<proteinExistence type="predicted"/>
<dbReference type="Pfam" id="PF01842">
    <property type="entry name" value="ACT"/>
    <property type="match status" value="1"/>
</dbReference>